<dbReference type="AlphaFoldDB" id="A0A5B8NI71"/>
<sequence>MSLTFQYLITIEPLGFLYGSAGRFLSPENLVGRSGTSFPPSSATLSGLYAANQEDINALIVAGPFWSEIQNPQNFRVPLPHNYLVKDQQIQHQLQWNHQQWETENGTSPTGKFDKGGGWITIDQWHSPQQVESDPWEYLPHLHPRLKTEERKVEADSDQGSLFLENAVQLDPEACLVYLSNTHLDNGWYRFGGEGHFVNLRCLPLDAETQTLLHQPCGKQFALITPAVWGSNRYSYRFPILPNQQEVTPAWSIETLLTERPQAFRYRLGGDKQAKRLSRGRYAVPAGSVYVLSEPLEPWENWEESWFPKEAYSFKRWGCGLSLPLAIGGKS</sequence>
<dbReference type="InterPro" id="IPR019117">
    <property type="entry name" value="CRISPR-assoc_protein_Cmr3"/>
</dbReference>
<dbReference type="EMBL" id="CP042326">
    <property type="protein sequence ID" value="QDZ38902.1"/>
    <property type="molecule type" value="Genomic_DNA"/>
</dbReference>
<dbReference type="RefSeq" id="WP_146294513.1">
    <property type="nucleotide sequence ID" value="NZ_CP042326.1"/>
</dbReference>
<name>A0A5B8NI71_9CHRO</name>
<evidence type="ECO:0000313" key="2">
    <source>
        <dbReference type="Proteomes" id="UP000318453"/>
    </source>
</evidence>
<keyword evidence="2" id="KW-1185">Reference proteome</keyword>
<reference evidence="1" key="1">
    <citation type="submission" date="2019-08" db="EMBL/GenBank/DDBJ databases">
        <title>Carotenoids and Carotenoid Binding Proteins in the Halophilic Cyanobacterium Euhalothece sp. ZM00.</title>
        <authorList>
            <person name="Cho S.M."/>
            <person name="Song J.Y."/>
            <person name="Park Y.-I."/>
        </authorList>
    </citation>
    <scope>NUCLEOTIDE SEQUENCE [LARGE SCALE GENOMIC DNA]</scope>
    <source>
        <strain evidence="1">Z-M001</strain>
    </source>
</reference>
<dbReference type="OrthoDB" id="442795at2"/>
<organism evidence="1 2">
    <name type="scientific">Euhalothece natronophila Z-M001</name>
    <dbReference type="NCBI Taxonomy" id="522448"/>
    <lineage>
        <taxon>Bacteria</taxon>
        <taxon>Bacillati</taxon>
        <taxon>Cyanobacteriota</taxon>
        <taxon>Cyanophyceae</taxon>
        <taxon>Oscillatoriophycideae</taxon>
        <taxon>Chroococcales</taxon>
        <taxon>Halothecacae</taxon>
        <taxon>Halothece cluster</taxon>
        <taxon>Euhalothece</taxon>
    </lineage>
</organism>
<dbReference type="Proteomes" id="UP000318453">
    <property type="component" value="Chromosome"/>
</dbReference>
<proteinExistence type="predicted"/>
<protein>
    <submittedName>
        <fullName evidence="1">CRISPR-associated protein Cmr3</fullName>
    </submittedName>
</protein>
<gene>
    <name evidence="1" type="ORF">FRE64_02470</name>
</gene>
<evidence type="ECO:0000313" key="1">
    <source>
        <dbReference type="EMBL" id="QDZ38902.1"/>
    </source>
</evidence>
<dbReference type="KEGG" id="enn:FRE64_02470"/>
<dbReference type="Pfam" id="PF09700">
    <property type="entry name" value="Cas_Cmr3"/>
    <property type="match status" value="1"/>
</dbReference>
<accession>A0A5B8NI71</accession>